<reference evidence="3 4" key="1">
    <citation type="submission" date="2017-03" db="EMBL/GenBank/DDBJ databases">
        <title>Genome of strain Rhizobium sp. CNPSo 668.</title>
        <authorList>
            <person name="Ribeiro R."/>
        </authorList>
    </citation>
    <scope>NUCLEOTIDE SEQUENCE [LARGE SCALE GENOMIC DNA]</scope>
    <source>
        <strain evidence="3 4">CNPSo 668</strain>
    </source>
</reference>
<evidence type="ECO:0000256" key="1">
    <source>
        <dbReference type="ARBA" id="ARBA00004924"/>
    </source>
</evidence>
<dbReference type="Gene3D" id="3.40.630.30">
    <property type="match status" value="1"/>
</dbReference>
<accession>A0A246DVX6</accession>
<keyword evidence="3" id="KW-0808">Transferase</keyword>
<dbReference type="SMART" id="SM01006">
    <property type="entry name" value="AlcB"/>
    <property type="match status" value="1"/>
</dbReference>
<dbReference type="GO" id="GO:0019290">
    <property type="term" value="P:siderophore biosynthetic process"/>
    <property type="evidence" value="ECO:0007669"/>
    <property type="project" value="InterPro"/>
</dbReference>
<protein>
    <submittedName>
        <fullName evidence="3">GNAT family N-acetyltransferase</fullName>
    </submittedName>
</protein>
<proteinExistence type="predicted"/>
<comment type="pathway">
    <text evidence="1">Siderophore biosynthesis.</text>
</comment>
<dbReference type="SUPFAM" id="SSF55729">
    <property type="entry name" value="Acyl-CoA N-acyltransferases (Nat)"/>
    <property type="match status" value="1"/>
</dbReference>
<gene>
    <name evidence="3" type="ORF">B5E41_12360</name>
</gene>
<sequence length="188" mass="21264">MIDFRPLTEADFPMLCEWLNSPHMRAHYQKTPITIEEVQRKYSERLSPSHPTHCHIACYNGEPFGKLQCYLLRDYPEFASEMGEHDGVAVDLFIGDVQFIGRGLGKAMLRSYVLNVVPSLFPQDCKCFICHAKENKIAIRGSLSAGFLPYRDVIEGGVESLLLSFDRPNSACRPFIRSSRSAINPGDH</sequence>
<dbReference type="Pfam" id="PF13523">
    <property type="entry name" value="Acetyltransf_8"/>
    <property type="match status" value="1"/>
</dbReference>
<dbReference type="InterPro" id="IPR016181">
    <property type="entry name" value="Acyl_CoA_acyltransferase"/>
</dbReference>
<name>A0A246DVX6_9HYPH</name>
<dbReference type="AlphaFoldDB" id="A0A246DVX6"/>
<dbReference type="GO" id="GO:0016410">
    <property type="term" value="F:N-acyltransferase activity"/>
    <property type="evidence" value="ECO:0007669"/>
    <property type="project" value="TreeGrafter"/>
</dbReference>
<dbReference type="EMBL" id="MXPU01000007">
    <property type="protein sequence ID" value="OWO94545.1"/>
    <property type="molecule type" value="Genomic_DNA"/>
</dbReference>
<feature type="domain" description="Acyltransferase MbtK/IucB-like conserved" evidence="2">
    <location>
        <begin position="5"/>
        <end position="52"/>
    </location>
</feature>
<dbReference type="Proteomes" id="UP000197269">
    <property type="component" value="Unassembled WGS sequence"/>
</dbReference>
<dbReference type="PANTHER" id="PTHR31438:SF1">
    <property type="entry name" value="LYSINE N-ACYLTRANSFERASE C17G9.06C-RELATED"/>
    <property type="match status" value="1"/>
</dbReference>
<organism evidence="3 4">
    <name type="scientific">Rhizobium esperanzae</name>
    <dbReference type="NCBI Taxonomy" id="1967781"/>
    <lineage>
        <taxon>Bacteria</taxon>
        <taxon>Pseudomonadati</taxon>
        <taxon>Pseudomonadota</taxon>
        <taxon>Alphaproteobacteria</taxon>
        <taxon>Hyphomicrobiales</taxon>
        <taxon>Rhizobiaceae</taxon>
        <taxon>Rhizobium/Agrobacterium group</taxon>
        <taxon>Rhizobium</taxon>
    </lineage>
</organism>
<dbReference type="PANTHER" id="PTHR31438">
    <property type="entry name" value="LYSINE N-ACYLTRANSFERASE C17G9.06C-RELATED"/>
    <property type="match status" value="1"/>
</dbReference>
<dbReference type="InterPro" id="IPR019432">
    <property type="entry name" value="Acyltransferase_MbtK/IucB-like"/>
</dbReference>
<evidence type="ECO:0000313" key="3">
    <source>
        <dbReference type="EMBL" id="OWO94545.1"/>
    </source>
</evidence>
<comment type="caution">
    <text evidence="3">The sequence shown here is derived from an EMBL/GenBank/DDBJ whole genome shotgun (WGS) entry which is preliminary data.</text>
</comment>
<evidence type="ECO:0000313" key="4">
    <source>
        <dbReference type="Proteomes" id="UP000197269"/>
    </source>
</evidence>
<evidence type="ECO:0000259" key="2">
    <source>
        <dbReference type="SMART" id="SM01006"/>
    </source>
</evidence>